<evidence type="ECO:0000256" key="5">
    <source>
        <dbReference type="ARBA" id="ARBA00023163"/>
    </source>
</evidence>
<accession>A0ABT6NFQ8</accession>
<evidence type="ECO:0000259" key="6">
    <source>
        <dbReference type="PROSITE" id="PS01124"/>
    </source>
</evidence>
<keyword evidence="3" id="KW-0238">DNA-binding</keyword>
<reference evidence="7 8" key="1">
    <citation type="submission" date="2023-04" db="EMBL/GenBank/DDBJ databases">
        <title>Fusibacter bizertensis strain WBS, isolated from littoral bottom sediments of the Arctic seas - biochemical and genomic analysis.</title>
        <authorList>
            <person name="Brioukhanov A.L."/>
        </authorList>
    </citation>
    <scope>NUCLEOTIDE SEQUENCE [LARGE SCALE GENOMIC DNA]</scope>
    <source>
        <strain evidence="7 8">WBS</strain>
    </source>
</reference>
<dbReference type="PROSITE" id="PS00041">
    <property type="entry name" value="HTH_ARAC_FAMILY_1"/>
    <property type="match status" value="1"/>
</dbReference>
<evidence type="ECO:0000256" key="1">
    <source>
        <dbReference type="ARBA" id="ARBA00022490"/>
    </source>
</evidence>
<dbReference type="PRINTS" id="PR00032">
    <property type="entry name" value="HTHARAC"/>
</dbReference>
<dbReference type="InterPro" id="IPR003313">
    <property type="entry name" value="AraC-bd"/>
</dbReference>
<dbReference type="SUPFAM" id="SSF46689">
    <property type="entry name" value="Homeodomain-like"/>
    <property type="match status" value="2"/>
</dbReference>
<proteinExistence type="predicted"/>
<gene>
    <name evidence="7" type="ORF">QE109_13995</name>
</gene>
<dbReference type="InterPro" id="IPR018060">
    <property type="entry name" value="HTH_AraC"/>
</dbReference>
<dbReference type="InterPro" id="IPR018062">
    <property type="entry name" value="HTH_AraC-typ_CS"/>
</dbReference>
<dbReference type="InterPro" id="IPR020449">
    <property type="entry name" value="Tscrpt_reg_AraC-type_HTH"/>
</dbReference>
<evidence type="ECO:0000256" key="4">
    <source>
        <dbReference type="ARBA" id="ARBA00023159"/>
    </source>
</evidence>
<protein>
    <submittedName>
        <fullName evidence="7">AraC family transcriptional regulator</fullName>
    </submittedName>
</protein>
<dbReference type="RefSeq" id="WP_281095158.1">
    <property type="nucleotide sequence ID" value="NZ_JARYZI010000010.1"/>
</dbReference>
<sequence>MQKRRLLPSVDYVDVPLSAHFPVSYFHHIQHHQDEQHLHYHDAFEIGLCLEGSGLFFVDHHTHTFNTGDLSFIFPDQPHIAQSPDEVPSQWYFITADLNQLCKDDFDLIHNLMVQRAKLSPLIPQSLDPTLGVLYQMVIKELKTKNYGYQKVVSDLLHYLLIKIMRSLTSTAHPSVRNLPAFSKKEFTAISPALNYMSSNYGEALSIHALAGLCHLSVSHFRTLFKKATHQSPLQYLTQIRMKMAASLLMSTSLTVLTISQTVGYSTLSSFNRTFKDHYNQTPTDYRKTLN</sequence>
<keyword evidence="4" id="KW-0010">Activator</keyword>
<dbReference type="InterPro" id="IPR009057">
    <property type="entry name" value="Homeodomain-like_sf"/>
</dbReference>
<dbReference type="PANTHER" id="PTHR46796">
    <property type="entry name" value="HTH-TYPE TRANSCRIPTIONAL ACTIVATOR RHAS-RELATED"/>
    <property type="match status" value="1"/>
</dbReference>
<feature type="domain" description="HTH araC/xylS-type" evidence="6">
    <location>
        <begin position="191"/>
        <end position="289"/>
    </location>
</feature>
<dbReference type="Pfam" id="PF12833">
    <property type="entry name" value="HTH_18"/>
    <property type="match status" value="1"/>
</dbReference>
<dbReference type="Gene3D" id="2.60.120.10">
    <property type="entry name" value="Jelly Rolls"/>
    <property type="match status" value="1"/>
</dbReference>
<evidence type="ECO:0000256" key="2">
    <source>
        <dbReference type="ARBA" id="ARBA00023015"/>
    </source>
</evidence>
<keyword evidence="8" id="KW-1185">Reference proteome</keyword>
<comment type="caution">
    <text evidence="7">The sequence shown here is derived from an EMBL/GenBank/DDBJ whole genome shotgun (WGS) entry which is preliminary data.</text>
</comment>
<dbReference type="InterPro" id="IPR037923">
    <property type="entry name" value="HTH-like"/>
</dbReference>
<name>A0ABT6NFQ8_9FIRM</name>
<evidence type="ECO:0000313" key="7">
    <source>
        <dbReference type="EMBL" id="MDH8679265.1"/>
    </source>
</evidence>
<evidence type="ECO:0000256" key="3">
    <source>
        <dbReference type="ARBA" id="ARBA00023125"/>
    </source>
</evidence>
<dbReference type="InterPro" id="IPR014710">
    <property type="entry name" value="RmlC-like_jellyroll"/>
</dbReference>
<dbReference type="PANTHER" id="PTHR46796:SF13">
    <property type="entry name" value="HTH-TYPE TRANSCRIPTIONAL ACTIVATOR RHAS"/>
    <property type="match status" value="1"/>
</dbReference>
<keyword evidence="2" id="KW-0805">Transcription regulation</keyword>
<dbReference type="PROSITE" id="PS01124">
    <property type="entry name" value="HTH_ARAC_FAMILY_2"/>
    <property type="match status" value="1"/>
</dbReference>
<dbReference type="Gene3D" id="1.10.10.60">
    <property type="entry name" value="Homeodomain-like"/>
    <property type="match status" value="2"/>
</dbReference>
<dbReference type="InterPro" id="IPR050204">
    <property type="entry name" value="AraC_XylS_family_regulators"/>
</dbReference>
<evidence type="ECO:0000313" key="8">
    <source>
        <dbReference type="Proteomes" id="UP001158045"/>
    </source>
</evidence>
<organism evidence="7 8">
    <name type="scientific">Fusibacter bizertensis</name>
    <dbReference type="NCBI Taxonomy" id="1488331"/>
    <lineage>
        <taxon>Bacteria</taxon>
        <taxon>Bacillati</taxon>
        <taxon>Bacillota</taxon>
        <taxon>Clostridia</taxon>
        <taxon>Eubacteriales</taxon>
        <taxon>Eubacteriales Family XII. Incertae Sedis</taxon>
        <taxon>Fusibacter</taxon>
    </lineage>
</organism>
<dbReference type="SMART" id="SM00342">
    <property type="entry name" value="HTH_ARAC"/>
    <property type="match status" value="1"/>
</dbReference>
<dbReference type="SUPFAM" id="SSF51215">
    <property type="entry name" value="Regulatory protein AraC"/>
    <property type="match status" value="1"/>
</dbReference>
<keyword evidence="1" id="KW-0963">Cytoplasm</keyword>
<dbReference type="Proteomes" id="UP001158045">
    <property type="component" value="Unassembled WGS sequence"/>
</dbReference>
<keyword evidence="5" id="KW-0804">Transcription</keyword>
<dbReference type="EMBL" id="JARYZI010000010">
    <property type="protein sequence ID" value="MDH8679265.1"/>
    <property type="molecule type" value="Genomic_DNA"/>
</dbReference>
<dbReference type="Pfam" id="PF02311">
    <property type="entry name" value="AraC_binding"/>
    <property type="match status" value="1"/>
</dbReference>